<dbReference type="OrthoDB" id="108778at2759"/>
<name>A0A225W637_9STRA</name>
<evidence type="ECO:0000313" key="1">
    <source>
        <dbReference type="EMBL" id="OWZ12834.1"/>
    </source>
</evidence>
<sequence length="107" mass="12464">MTVFDLLQASNKISDLSKFDINTYLEKCGSDKGRCRHFQRVVPWTRSRVTSHKRANCMGISTKKKRVSMRNTRCSVYPLRSARVCLRIPNHVNKLERNQPLLRGKTK</sequence>
<dbReference type="AlphaFoldDB" id="A0A225W637"/>
<accession>A0A225W637</accession>
<reference evidence="2" key="1">
    <citation type="submission" date="2017-03" db="EMBL/GenBank/DDBJ databases">
        <title>Phytopthora megakarya and P. palmivora, two closely related causual agents of cacao black pod achieved similar genome size and gene model numbers by different mechanisms.</title>
        <authorList>
            <person name="Ali S."/>
            <person name="Shao J."/>
            <person name="Larry D.J."/>
            <person name="Kronmiller B."/>
            <person name="Shen D."/>
            <person name="Strem M.D."/>
            <person name="Melnick R.L."/>
            <person name="Guiltinan M.J."/>
            <person name="Tyler B.M."/>
            <person name="Meinhardt L.W."/>
            <person name="Bailey B.A."/>
        </authorList>
    </citation>
    <scope>NUCLEOTIDE SEQUENCE [LARGE SCALE GENOMIC DNA]</scope>
    <source>
        <strain evidence="2">zdho120</strain>
    </source>
</reference>
<gene>
    <name evidence="1" type="ORF">PHMEG_00013943</name>
</gene>
<evidence type="ECO:0000313" key="2">
    <source>
        <dbReference type="Proteomes" id="UP000198211"/>
    </source>
</evidence>
<keyword evidence="2" id="KW-1185">Reference proteome</keyword>
<dbReference type="EMBL" id="NBNE01001738">
    <property type="protein sequence ID" value="OWZ12834.1"/>
    <property type="molecule type" value="Genomic_DNA"/>
</dbReference>
<comment type="caution">
    <text evidence="1">The sequence shown here is derived from an EMBL/GenBank/DDBJ whole genome shotgun (WGS) entry which is preliminary data.</text>
</comment>
<protein>
    <submittedName>
        <fullName evidence="1">Uncharacterized protein</fullName>
    </submittedName>
</protein>
<organism evidence="1 2">
    <name type="scientific">Phytophthora megakarya</name>
    <dbReference type="NCBI Taxonomy" id="4795"/>
    <lineage>
        <taxon>Eukaryota</taxon>
        <taxon>Sar</taxon>
        <taxon>Stramenopiles</taxon>
        <taxon>Oomycota</taxon>
        <taxon>Peronosporomycetes</taxon>
        <taxon>Peronosporales</taxon>
        <taxon>Peronosporaceae</taxon>
        <taxon>Phytophthora</taxon>
    </lineage>
</organism>
<proteinExistence type="predicted"/>
<dbReference type="Proteomes" id="UP000198211">
    <property type="component" value="Unassembled WGS sequence"/>
</dbReference>